<dbReference type="HAMAP" id="MF_00921">
    <property type="entry name" value="PDRP"/>
    <property type="match status" value="1"/>
</dbReference>
<sequence length="288" mass="31915">MSSVTPAQRIRATTWFHVHLVSDSTGETLSTMLKSTAARFERAKPLEHVASLVRSNAQLDKVLARIEQAPGLVMYTIVDRQMRRRLEVKCAELQVPAIPVLDPLLNAFADYLGLEQTMQTGAQHELDDDYFRRIAAIDYTMAHDDGQMTWDLESADVVLVGVSRTSKTPTCMYLAHRGVKAANVPLVPTSDPPPELAQLRKPLVVGLTASPTRLSQIRRTRLTNLAANQDAATYSDEDQVKEEVTKAKRYFAKNGWPTIDVTRRSVEETAAKVLTLMSARQGGDISQG</sequence>
<gene>
    <name evidence="6" type="ORF">DX908_09190</name>
</gene>
<comment type="catalytic activity">
    <reaction evidence="5">
        <text>N(tele)-phospho-L-histidyl/L-threonyl-[pyruvate, phosphate dikinase] + ADP = N(tele)-phospho-L-histidyl/O-phospho-L-threonyl-[pyruvate, phosphate dikinase] + AMP + H(+)</text>
        <dbReference type="Rhea" id="RHEA:43692"/>
        <dbReference type="Rhea" id="RHEA-COMP:10650"/>
        <dbReference type="Rhea" id="RHEA-COMP:10651"/>
        <dbReference type="ChEBI" id="CHEBI:15378"/>
        <dbReference type="ChEBI" id="CHEBI:30013"/>
        <dbReference type="ChEBI" id="CHEBI:61977"/>
        <dbReference type="ChEBI" id="CHEBI:83586"/>
        <dbReference type="ChEBI" id="CHEBI:456215"/>
        <dbReference type="ChEBI" id="CHEBI:456216"/>
        <dbReference type="EC" id="2.7.11.32"/>
    </reaction>
</comment>
<dbReference type="Proteomes" id="UP000264589">
    <property type="component" value="Unassembled WGS sequence"/>
</dbReference>
<dbReference type="InParanoid" id="A0A371RIY4"/>
<organism evidence="6 7">
    <name type="scientific">Parvularcula marina</name>
    <dbReference type="NCBI Taxonomy" id="2292771"/>
    <lineage>
        <taxon>Bacteria</taxon>
        <taxon>Pseudomonadati</taxon>
        <taxon>Pseudomonadota</taxon>
        <taxon>Alphaproteobacteria</taxon>
        <taxon>Parvularculales</taxon>
        <taxon>Parvularculaceae</taxon>
        <taxon>Parvularcula</taxon>
    </lineage>
</organism>
<dbReference type="PANTHER" id="PTHR31756:SF3">
    <property type="entry name" value="PYRUVATE, PHOSPHATE DIKINASE REGULATORY PROTEIN 1, CHLOROPLASTIC"/>
    <property type="match status" value="1"/>
</dbReference>
<evidence type="ECO:0000256" key="3">
    <source>
        <dbReference type="ARBA" id="ARBA00022741"/>
    </source>
</evidence>
<keyword evidence="3 5" id="KW-0547">Nucleotide-binding</keyword>
<comment type="caution">
    <text evidence="6">The sequence shown here is derived from an EMBL/GenBank/DDBJ whole genome shotgun (WGS) entry which is preliminary data.</text>
</comment>
<dbReference type="GO" id="GO:0016776">
    <property type="term" value="F:phosphotransferase activity, phosphate group as acceptor"/>
    <property type="evidence" value="ECO:0007669"/>
    <property type="project" value="UniProtKB-UniRule"/>
</dbReference>
<dbReference type="GO" id="GO:0005524">
    <property type="term" value="F:ATP binding"/>
    <property type="evidence" value="ECO:0007669"/>
    <property type="project" value="InterPro"/>
</dbReference>
<dbReference type="AlphaFoldDB" id="A0A371RIY4"/>
<comment type="function">
    <text evidence="5">Bifunctional serine/threonine kinase and phosphorylase involved in the regulation of the pyruvate, phosphate dikinase (PPDK) by catalyzing its phosphorylation/dephosphorylation.</text>
</comment>
<reference evidence="6 7" key="1">
    <citation type="submission" date="2018-08" db="EMBL/GenBank/DDBJ databases">
        <title>Parvularcula sp. SM1705, isolated from surface water of the South Sea China.</title>
        <authorList>
            <person name="Sun L."/>
        </authorList>
    </citation>
    <scope>NUCLEOTIDE SEQUENCE [LARGE SCALE GENOMIC DNA]</scope>
    <source>
        <strain evidence="6 7">SM1705</strain>
    </source>
</reference>
<dbReference type="InterPro" id="IPR005177">
    <property type="entry name" value="Kinase-pyrophosphorylase"/>
</dbReference>
<comment type="catalytic activity">
    <reaction evidence="5">
        <text>N(tele)-phospho-L-histidyl/O-phospho-L-threonyl-[pyruvate, phosphate dikinase] + phosphate + H(+) = N(tele)-phospho-L-histidyl/L-threonyl-[pyruvate, phosphate dikinase] + diphosphate</text>
        <dbReference type="Rhea" id="RHEA:43696"/>
        <dbReference type="Rhea" id="RHEA-COMP:10650"/>
        <dbReference type="Rhea" id="RHEA-COMP:10651"/>
        <dbReference type="ChEBI" id="CHEBI:15378"/>
        <dbReference type="ChEBI" id="CHEBI:30013"/>
        <dbReference type="ChEBI" id="CHEBI:33019"/>
        <dbReference type="ChEBI" id="CHEBI:43474"/>
        <dbReference type="ChEBI" id="CHEBI:61977"/>
        <dbReference type="ChEBI" id="CHEBI:83586"/>
        <dbReference type="EC" id="2.7.4.27"/>
    </reaction>
</comment>
<keyword evidence="4 5" id="KW-0418">Kinase</keyword>
<dbReference type="OrthoDB" id="9782201at2"/>
<feature type="binding site" evidence="5">
    <location>
        <begin position="161"/>
        <end position="168"/>
    </location>
    <ligand>
        <name>ADP</name>
        <dbReference type="ChEBI" id="CHEBI:456216"/>
    </ligand>
</feature>
<comment type="similarity">
    <text evidence="5">Belongs to the pyruvate, phosphate/water dikinase regulatory protein family. PDRP subfamily.</text>
</comment>
<dbReference type="Pfam" id="PF03618">
    <property type="entry name" value="Kinase-PPPase"/>
    <property type="match status" value="1"/>
</dbReference>
<dbReference type="EC" id="2.7.11.32" evidence="5"/>
<dbReference type="GO" id="GO:0004674">
    <property type="term" value="F:protein serine/threonine kinase activity"/>
    <property type="evidence" value="ECO:0007669"/>
    <property type="project" value="UniProtKB-UniRule"/>
</dbReference>
<dbReference type="EC" id="2.7.4.27" evidence="5"/>
<dbReference type="PANTHER" id="PTHR31756">
    <property type="entry name" value="PYRUVATE, PHOSPHATE DIKINASE REGULATORY PROTEIN 1, CHLOROPLASTIC"/>
    <property type="match status" value="1"/>
</dbReference>
<dbReference type="RefSeq" id="WP_116392045.1">
    <property type="nucleotide sequence ID" value="NZ_QUQO01000001.1"/>
</dbReference>
<dbReference type="InterPro" id="IPR026565">
    <property type="entry name" value="PPDK_reg"/>
</dbReference>
<keyword evidence="1 5" id="KW-0723">Serine/threonine-protein kinase</keyword>
<dbReference type="NCBIfam" id="NF003742">
    <property type="entry name" value="PRK05339.1"/>
    <property type="match status" value="1"/>
</dbReference>
<evidence type="ECO:0000256" key="5">
    <source>
        <dbReference type="HAMAP-Rule" id="MF_00921"/>
    </source>
</evidence>
<protein>
    <recommendedName>
        <fullName evidence="5">Putative pyruvate, phosphate dikinase regulatory protein</fullName>
        <shortName evidence="5">PPDK regulatory protein</shortName>
        <ecNumber evidence="5">2.7.11.32</ecNumber>
        <ecNumber evidence="5">2.7.4.27</ecNumber>
    </recommendedName>
</protein>
<keyword evidence="7" id="KW-1185">Reference proteome</keyword>
<evidence type="ECO:0000256" key="4">
    <source>
        <dbReference type="ARBA" id="ARBA00022777"/>
    </source>
</evidence>
<evidence type="ECO:0000313" key="7">
    <source>
        <dbReference type="Proteomes" id="UP000264589"/>
    </source>
</evidence>
<keyword evidence="2 5" id="KW-0808">Transferase</keyword>
<evidence type="ECO:0000256" key="1">
    <source>
        <dbReference type="ARBA" id="ARBA00022527"/>
    </source>
</evidence>
<dbReference type="FunCoup" id="A0A371RIY4">
    <property type="interactions" value="239"/>
</dbReference>
<evidence type="ECO:0000256" key="2">
    <source>
        <dbReference type="ARBA" id="ARBA00022679"/>
    </source>
</evidence>
<name>A0A371RIY4_9PROT</name>
<accession>A0A371RIY4</accession>
<dbReference type="EMBL" id="QUQO01000001">
    <property type="protein sequence ID" value="RFB05413.1"/>
    <property type="molecule type" value="Genomic_DNA"/>
</dbReference>
<dbReference type="GO" id="GO:0043531">
    <property type="term" value="F:ADP binding"/>
    <property type="evidence" value="ECO:0007669"/>
    <property type="project" value="UniProtKB-UniRule"/>
</dbReference>
<evidence type="ECO:0000313" key="6">
    <source>
        <dbReference type="EMBL" id="RFB05413.1"/>
    </source>
</evidence>
<proteinExistence type="inferred from homology"/>